<evidence type="ECO:0008006" key="3">
    <source>
        <dbReference type="Google" id="ProtNLM"/>
    </source>
</evidence>
<organism evidence="1 2">
    <name type="scientific">Haloferax sulfurifontis</name>
    <dbReference type="NCBI Taxonomy" id="255616"/>
    <lineage>
        <taxon>Archaea</taxon>
        <taxon>Methanobacteriati</taxon>
        <taxon>Methanobacteriota</taxon>
        <taxon>Stenosarchaea group</taxon>
        <taxon>Halobacteria</taxon>
        <taxon>Halobacteriales</taxon>
        <taxon>Haloferacaceae</taxon>
        <taxon>Haloferax</taxon>
    </lineage>
</organism>
<reference evidence="1" key="2">
    <citation type="submission" date="2020-09" db="EMBL/GenBank/DDBJ databases">
        <authorList>
            <person name="Sun Q."/>
            <person name="Sedlacek I."/>
        </authorList>
    </citation>
    <scope>NUCLEOTIDE SEQUENCE</scope>
    <source>
        <strain evidence="1">CCM 7217</strain>
    </source>
</reference>
<dbReference type="EMBL" id="BMCI01000009">
    <property type="protein sequence ID" value="GGC71905.1"/>
    <property type="molecule type" value="Genomic_DNA"/>
</dbReference>
<accession>A0A830DXB4</accession>
<proteinExistence type="predicted"/>
<dbReference type="AlphaFoldDB" id="A0A830DXB4"/>
<evidence type="ECO:0000313" key="2">
    <source>
        <dbReference type="Proteomes" id="UP000646833"/>
    </source>
</evidence>
<evidence type="ECO:0000313" key="1">
    <source>
        <dbReference type="EMBL" id="GGC71905.1"/>
    </source>
</evidence>
<reference evidence="1" key="1">
    <citation type="journal article" date="2014" name="Int. J. Syst. Evol. Microbiol.">
        <title>Complete genome sequence of Corynebacterium casei LMG S-19264T (=DSM 44701T), isolated from a smear-ripened cheese.</title>
        <authorList>
            <consortium name="US DOE Joint Genome Institute (JGI-PGF)"/>
            <person name="Walter F."/>
            <person name="Albersmeier A."/>
            <person name="Kalinowski J."/>
            <person name="Ruckert C."/>
        </authorList>
    </citation>
    <scope>NUCLEOTIDE SEQUENCE</scope>
    <source>
        <strain evidence="1">CCM 7217</strain>
    </source>
</reference>
<gene>
    <name evidence="1" type="ORF">GCM10007209_37280</name>
</gene>
<dbReference type="InterPro" id="IPR009561">
    <property type="entry name" value="DUF1177"/>
</dbReference>
<dbReference type="Pfam" id="PF06675">
    <property type="entry name" value="DUF1177"/>
    <property type="match status" value="1"/>
</dbReference>
<dbReference type="RefSeq" id="WP_188424999.1">
    <property type="nucleotide sequence ID" value="NZ_BMCI01000009.1"/>
</dbReference>
<sequence>MFDKIQQAYDILSRPDADGELVRDALETYGLDTEVTTISTDEGSTDFVKTVVPGADPDAPTLGVIGRLGGVAARPAELGPVSDADGAIVALAVALHLGETRARGDVLAGDVRIATHVCPDAPTSPHDPVPFMGSPVDTSTMNEHEVDEEMDAVVSVDATKGNRVHCERGFAITPTVKEGWVLKVSDSLLDIQERSTGRPPSTLTLTMQDITPYGNDVHHINSILQPATATDAPVVGVATTSVSPVPGCGTGANYLTDLLDATGFVVETAKDFTRGRASFYDEAEYDRLTSLYGSMGRLQTLGEGEGV</sequence>
<protein>
    <recommendedName>
        <fullName evidence="3">DUF1177 domain-containing protein</fullName>
    </recommendedName>
</protein>
<comment type="caution">
    <text evidence="1">The sequence shown here is derived from an EMBL/GenBank/DDBJ whole genome shotgun (WGS) entry which is preliminary data.</text>
</comment>
<name>A0A830DXB4_9EURY</name>
<dbReference type="Proteomes" id="UP000646833">
    <property type="component" value="Unassembled WGS sequence"/>
</dbReference>